<dbReference type="EMBL" id="JH669166">
    <property type="protein sequence ID" value="KAG6464441.1"/>
    <property type="molecule type" value="Genomic_DNA"/>
</dbReference>
<proteinExistence type="predicted"/>
<dbReference type="Proteomes" id="UP000791440">
    <property type="component" value="Unassembled WGS sequence"/>
</dbReference>
<evidence type="ECO:0000313" key="2">
    <source>
        <dbReference type="Proteomes" id="UP000791440"/>
    </source>
</evidence>
<protein>
    <submittedName>
        <fullName evidence="1">Uncharacterized protein</fullName>
    </submittedName>
</protein>
<reference evidence="1" key="1">
    <citation type="journal article" date="2016" name="Insect Biochem. Mol. Biol.">
        <title>Multifaceted biological insights from a draft genome sequence of the tobacco hornworm moth, Manduca sexta.</title>
        <authorList>
            <person name="Kanost M.R."/>
            <person name="Arrese E.L."/>
            <person name="Cao X."/>
            <person name="Chen Y.R."/>
            <person name="Chellapilla S."/>
            <person name="Goldsmith M.R."/>
            <person name="Grosse-Wilde E."/>
            <person name="Heckel D.G."/>
            <person name="Herndon N."/>
            <person name="Jiang H."/>
            <person name="Papanicolaou A."/>
            <person name="Qu J."/>
            <person name="Soulages J.L."/>
            <person name="Vogel H."/>
            <person name="Walters J."/>
            <person name="Waterhouse R.M."/>
            <person name="Ahn S.J."/>
            <person name="Almeida F.C."/>
            <person name="An C."/>
            <person name="Aqrawi P."/>
            <person name="Bretschneider A."/>
            <person name="Bryant W.B."/>
            <person name="Bucks S."/>
            <person name="Chao H."/>
            <person name="Chevignon G."/>
            <person name="Christen J.M."/>
            <person name="Clarke D.F."/>
            <person name="Dittmer N.T."/>
            <person name="Ferguson L.C.F."/>
            <person name="Garavelou S."/>
            <person name="Gordon K.H.J."/>
            <person name="Gunaratna R.T."/>
            <person name="Han Y."/>
            <person name="Hauser F."/>
            <person name="He Y."/>
            <person name="Heidel-Fischer H."/>
            <person name="Hirsh A."/>
            <person name="Hu Y."/>
            <person name="Jiang H."/>
            <person name="Kalra D."/>
            <person name="Klinner C."/>
            <person name="Konig C."/>
            <person name="Kovar C."/>
            <person name="Kroll A.R."/>
            <person name="Kuwar S.S."/>
            <person name="Lee S.L."/>
            <person name="Lehman R."/>
            <person name="Li K."/>
            <person name="Li Z."/>
            <person name="Liang H."/>
            <person name="Lovelace S."/>
            <person name="Lu Z."/>
            <person name="Mansfield J.H."/>
            <person name="McCulloch K.J."/>
            <person name="Mathew T."/>
            <person name="Morton B."/>
            <person name="Muzny D.M."/>
            <person name="Neunemann D."/>
            <person name="Ongeri F."/>
            <person name="Pauchet Y."/>
            <person name="Pu L.L."/>
            <person name="Pyrousis I."/>
            <person name="Rao X.J."/>
            <person name="Redding A."/>
            <person name="Roesel C."/>
            <person name="Sanchez-Gracia A."/>
            <person name="Schaack S."/>
            <person name="Shukla A."/>
            <person name="Tetreau G."/>
            <person name="Wang Y."/>
            <person name="Xiong G.H."/>
            <person name="Traut W."/>
            <person name="Walsh T.K."/>
            <person name="Worley K.C."/>
            <person name="Wu D."/>
            <person name="Wu W."/>
            <person name="Wu Y.Q."/>
            <person name="Zhang X."/>
            <person name="Zou Z."/>
            <person name="Zucker H."/>
            <person name="Briscoe A.D."/>
            <person name="Burmester T."/>
            <person name="Clem R.J."/>
            <person name="Feyereisen R."/>
            <person name="Grimmelikhuijzen C.J.P."/>
            <person name="Hamodrakas S.J."/>
            <person name="Hansson B.S."/>
            <person name="Huguet E."/>
            <person name="Jermiin L.S."/>
            <person name="Lan Q."/>
            <person name="Lehman H.K."/>
            <person name="Lorenzen M."/>
            <person name="Merzendorfer H."/>
            <person name="Michalopoulos I."/>
            <person name="Morton D.B."/>
            <person name="Muthukrishnan S."/>
            <person name="Oakeshott J.G."/>
            <person name="Palmer W."/>
            <person name="Park Y."/>
            <person name="Passarelli A.L."/>
            <person name="Rozas J."/>
            <person name="Schwartz L.M."/>
            <person name="Smith W."/>
            <person name="Southgate A."/>
            <person name="Vilcinskas A."/>
            <person name="Vogt R."/>
            <person name="Wang P."/>
            <person name="Werren J."/>
            <person name="Yu X.Q."/>
            <person name="Zhou J.J."/>
            <person name="Brown S.J."/>
            <person name="Scherer S.E."/>
            <person name="Richards S."/>
            <person name="Blissard G.W."/>
        </authorList>
    </citation>
    <scope>NUCLEOTIDE SEQUENCE</scope>
</reference>
<keyword evidence="2" id="KW-1185">Reference proteome</keyword>
<comment type="caution">
    <text evidence="1">The sequence shown here is derived from an EMBL/GenBank/DDBJ whole genome shotgun (WGS) entry which is preliminary data.</text>
</comment>
<sequence length="339" mass="38210">MVEEAVEEVLDLVKKAAQQIKPTEINPDFEFLIAEDDHQSSSGAASTSNDSTSSGQQDWSAVWECFESPHRLLSTPAGGLSKGMQEMVKNAVNEMRRYYSRKVVDVLIRVTRRSLDLVIKQFNTEALAKIDCPVKKPLFLLHAALMIPNVSVTPTLEEIQEVLVLAGKQIAGLSKGVAQWSGGKTARVSWKKIAGPQSNQLLNVVTKLDGQVQSGTPMAGTQKTMKVVDAARIKRKKHYRLESEEKPTFPFQQRNFYNHVMENKEIMKTLSLLSSCTQNIKTVSRYMFKSSRYAWAVNFKNFEIFKSHGRLTECIEAFIHCTSIYIIHRGFYTILCLSI</sequence>
<accession>A0A921ZVV5</accession>
<evidence type="ECO:0000313" key="1">
    <source>
        <dbReference type="EMBL" id="KAG6464441.1"/>
    </source>
</evidence>
<gene>
    <name evidence="1" type="ORF">O3G_MSEX014510</name>
</gene>
<dbReference type="AlphaFoldDB" id="A0A921ZVV5"/>
<reference evidence="1" key="2">
    <citation type="submission" date="2020-12" db="EMBL/GenBank/DDBJ databases">
        <authorList>
            <person name="Kanost M."/>
        </authorList>
    </citation>
    <scope>NUCLEOTIDE SEQUENCE</scope>
</reference>
<feature type="non-terminal residue" evidence="1">
    <location>
        <position position="339"/>
    </location>
</feature>
<name>A0A921ZVV5_MANSE</name>
<organism evidence="1 2">
    <name type="scientific">Manduca sexta</name>
    <name type="common">Tobacco hawkmoth</name>
    <name type="synonym">Tobacco hornworm</name>
    <dbReference type="NCBI Taxonomy" id="7130"/>
    <lineage>
        <taxon>Eukaryota</taxon>
        <taxon>Metazoa</taxon>
        <taxon>Ecdysozoa</taxon>
        <taxon>Arthropoda</taxon>
        <taxon>Hexapoda</taxon>
        <taxon>Insecta</taxon>
        <taxon>Pterygota</taxon>
        <taxon>Neoptera</taxon>
        <taxon>Endopterygota</taxon>
        <taxon>Lepidoptera</taxon>
        <taxon>Glossata</taxon>
        <taxon>Ditrysia</taxon>
        <taxon>Bombycoidea</taxon>
        <taxon>Sphingidae</taxon>
        <taxon>Sphinginae</taxon>
        <taxon>Sphingini</taxon>
        <taxon>Manduca</taxon>
    </lineage>
</organism>